<protein>
    <recommendedName>
        <fullName evidence="5">Exodeoxyribonuclease 7 large subunit</fullName>
        <ecNumber evidence="5">3.1.11.6</ecNumber>
    </recommendedName>
    <alternativeName>
        <fullName evidence="5">Exodeoxyribonuclease VII large subunit</fullName>
        <shortName evidence="5">Exonuclease VII large subunit</shortName>
    </alternativeName>
</protein>
<dbReference type="PANTHER" id="PTHR30008:SF0">
    <property type="entry name" value="EXODEOXYRIBONUCLEASE 7 LARGE SUBUNIT"/>
    <property type="match status" value="1"/>
</dbReference>
<dbReference type="Pfam" id="PF02601">
    <property type="entry name" value="Exonuc_VII_L"/>
    <property type="match status" value="1"/>
</dbReference>
<feature type="domain" description="Exonuclease VII large subunit C-terminal" evidence="7">
    <location>
        <begin position="137"/>
        <end position="352"/>
    </location>
</feature>
<evidence type="ECO:0000256" key="5">
    <source>
        <dbReference type="HAMAP-Rule" id="MF_00378"/>
    </source>
</evidence>
<comment type="similarity">
    <text evidence="5 6">Belongs to the XseA family.</text>
</comment>
<evidence type="ECO:0000256" key="2">
    <source>
        <dbReference type="ARBA" id="ARBA00022722"/>
    </source>
</evidence>
<evidence type="ECO:0000259" key="8">
    <source>
        <dbReference type="Pfam" id="PF13742"/>
    </source>
</evidence>
<sequence length="410" mass="45201">MPGPDLPERANQTTAEQPWPVRVLSMKIADYVDKMSGLWVEGQVVQLNRRPGAGLAFLTLRDPDVDMSLTVTLPSQALDRMPAPLSSGARVVVQARPTFWTKRGTLQLEGRQLRAVGVGELLARLEHLKTVMRSEGLFDASRKRPLPFLPRRVGLVCGRASQAEHDVVQNALRRWPATQFEIRQVAVQGANAVAEVSAAVRELDAHREVDVIVVARGGGSVEDLLPFSNEALVRCVADCLTPVVSAIGHHEDTPLLDHVADWRASTPTDAGKRVVPDLAEQQEVVAVARRRIERALLQYVERERRGLSAIRSRPVLAQPVTLVDQRRTELGALLDRVTRRIEAGIHRDQARLDGLAGRLRALSPLGTLERGYAVVQHRDGSVVLERDDVEPEELLRVRVATGDFGVRVLG</sequence>
<keyword evidence="4 5" id="KW-0269">Exonuclease</keyword>
<dbReference type="EMBL" id="WLVL01000002">
    <property type="protein sequence ID" value="MTB70486.1"/>
    <property type="molecule type" value="Genomic_DNA"/>
</dbReference>
<comment type="subcellular location">
    <subcellularLocation>
        <location evidence="5 6">Cytoplasm</location>
    </subcellularLocation>
</comment>
<comment type="function">
    <text evidence="5">Bidirectionally degrades single-stranded DNA into large acid-insoluble oligonucleotides, which are then degraded further into small acid-soluble oligonucleotides.</text>
</comment>
<dbReference type="NCBIfam" id="TIGR00237">
    <property type="entry name" value="xseA"/>
    <property type="match status" value="1"/>
</dbReference>
<dbReference type="GO" id="GO:0003676">
    <property type="term" value="F:nucleic acid binding"/>
    <property type="evidence" value="ECO:0007669"/>
    <property type="project" value="InterPro"/>
</dbReference>
<dbReference type="GO" id="GO:0008855">
    <property type="term" value="F:exodeoxyribonuclease VII activity"/>
    <property type="evidence" value="ECO:0007669"/>
    <property type="project" value="UniProtKB-UniRule"/>
</dbReference>
<dbReference type="EC" id="3.1.11.6" evidence="5"/>
<dbReference type="InterPro" id="IPR020579">
    <property type="entry name" value="Exonuc_VII_lsu_C"/>
</dbReference>
<dbReference type="CDD" id="cd04489">
    <property type="entry name" value="ExoVII_LU_OBF"/>
    <property type="match status" value="1"/>
</dbReference>
<evidence type="ECO:0000313" key="9">
    <source>
        <dbReference type="EMBL" id="MTB70486.1"/>
    </source>
</evidence>
<evidence type="ECO:0000256" key="4">
    <source>
        <dbReference type="ARBA" id="ARBA00022839"/>
    </source>
</evidence>
<comment type="caution">
    <text evidence="9">The sequence shown here is derived from an EMBL/GenBank/DDBJ whole genome shotgun (WGS) entry which is preliminary data.</text>
</comment>
<dbReference type="Proteomes" id="UP000431092">
    <property type="component" value="Unassembled WGS sequence"/>
</dbReference>
<dbReference type="InterPro" id="IPR025824">
    <property type="entry name" value="OB-fold_nuc-bd_dom"/>
</dbReference>
<proteinExistence type="inferred from homology"/>
<dbReference type="GO" id="GO:0009318">
    <property type="term" value="C:exodeoxyribonuclease VII complex"/>
    <property type="evidence" value="ECO:0007669"/>
    <property type="project" value="UniProtKB-UniRule"/>
</dbReference>
<dbReference type="PANTHER" id="PTHR30008">
    <property type="entry name" value="EXODEOXYRIBONUCLEASE 7 LARGE SUBUNIT"/>
    <property type="match status" value="1"/>
</dbReference>
<keyword evidence="2 5" id="KW-0540">Nuclease</keyword>
<dbReference type="GO" id="GO:0006308">
    <property type="term" value="P:DNA catabolic process"/>
    <property type="evidence" value="ECO:0007669"/>
    <property type="project" value="UniProtKB-UniRule"/>
</dbReference>
<evidence type="ECO:0000259" key="7">
    <source>
        <dbReference type="Pfam" id="PF02601"/>
    </source>
</evidence>
<feature type="domain" description="OB-fold nucleic acid binding" evidence="8">
    <location>
        <begin position="20"/>
        <end position="113"/>
    </location>
</feature>
<dbReference type="RefSeq" id="WP_154591857.1">
    <property type="nucleotide sequence ID" value="NZ_WLVL01000002.1"/>
</dbReference>
<organism evidence="9 10">
    <name type="scientific">Arsenicicoccus cauae</name>
    <dbReference type="NCBI Taxonomy" id="2663847"/>
    <lineage>
        <taxon>Bacteria</taxon>
        <taxon>Bacillati</taxon>
        <taxon>Actinomycetota</taxon>
        <taxon>Actinomycetes</taxon>
        <taxon>Micrococcales</taxon>
        <taxon>Intrasporangiaceae</taxon>
        <taxon>Arsenicicoccus</taxon>
    </lineage>
</organism>
<evidence type="ECO:0000313" key="10">
    <source>
        <dbReference type="Proteomes" id="UP000431092"/>
    </source>
</evidence>
<evidence type="ECO:0000256" key="1">
    <source>
        <dbReference type="ARBA" id="ARBA00022490"/>
    </source>
</evidence>
<dbReference type="GO" id="GO:0005737">
    <property type="term" value="C:cytoplasm"/>
    <property type="evidence" value="ECO:0007669"/>
    <property type="project" value="UniProtKB-SubCell"/>
</dbReference>
<name>A0A6I3IUJ0_9MICO</name>
<accession>A0A6I3IUJ0</accession>
<dbReference type="AlphaFoldDB" id="A0A6I3IUJ0"/>
<keyword evidence="1 5" id="KW-0963">Cytoplasm</keyword>
<dbReference type="Pfam" id="PF13742">
    <property type="entry name" value="tRNA_anti_2"/>
    <property type="match status" value="1"/>
</dbReference>
<dbReference type="InterPro" id="IPR003753">
    <property type="entry name" value="Exonuc_VII_L"/>
</dbReference>
<dbReference type="HAMAP" id="MF_00378">
    <property type="entry name" value="Exonuc_7_L"/>
    <property type="match status" value="1"/>
</dbReference>
<evidence type="ECO:0000256" key="6">
    <source>
        <dbReference type="RuleBase" id="RU004355"/>
    </source>
</evidence>
<evidence type="ECO:0000256" key="3">
    <source>
        <dbReference type="ARBA" id="ARBA00022801"/>
    </source>
</evidence>
<gene>
    <name evidence="5" type="primary">xseA</name>
    <name evidence="9" type="ORF">GGG17_00515</name>
</gene>
<keyword evidence="3 5" id="KW-0378">Hydrolase</keyword>
<comment type="subunit">
    <text evidence="5">Heterooligomer composed of large and small subunits.</text>
</comment>
<comment type="catalytic activity">
    <reaction evidence="5 6">
        <text>Exonucleolytic cleavage in either 5'- to 3'- or 3'- to 5'-direction to yield nucleoside 5'-phosphates.</text>
        <dbReference type="EC" id="3.1.11.6"/>
    </reaction>
</comment>
<reference evidence="9 10" key="1">
    <citation type="submission" date="2019-11" db="EMBL/GenBank/DDBJ databases">
        <title>Whole genome sequencing identifies a novel species of the genus Arsenicicoccus isolated from human blood.</title>
        <authorList>
            <person name="Jeong J.H."/>
            <person name="Kweon O.J."/>
            <person name="Kim H.R."/>
            <person name="Kim T.-H."/>
            <person name="Ha S.-M."/>
            <person name="Lee M.-K."/>
        </authorList>
    </citation>
    <scope>NUCLEOTIDE SEQUENCE [LARGE SCALE GENOMIC DNA]</scope>
    <source>
        <strain evidence="9 10">MKL-02</strain>
    </source>
</reference>
<keyword evidence="10" id="KW-1185">Reference proteome</keyword>